<accession>A0A1H9UQD1</accession>
<evidence type="ECO:0008006" key="3">
    <source>
        <dbReference type="Google" id="ProtNLM"/>
    </source>
</evidence>
<dbReference type="Pfam" id="PF14359">
    <property type="entry name" value="DUF4406"/>
    <property type="match status" value="1"/>
</dbReference>
<proteinExistence type="predicted"/>
<reference evidence="2" key="1">
    <citation type="submission" date="2016-10" db="EMBL/GenBank/DDBJ databases">
        <authorList>
            <person name="Varghese N."/>
            <person name="Submissions S."/>
        </authorList>
    </citation>
    <scope>NUCLEOTIDE SEQUENCE [LARGE SCALE GENOMIC DNA]</scope>
    <source>
        <strain evidence="2">CGMCC 1.6495</strain>
    </source>
</reference>
<dbReference type="Proteomes" id="UP000198505">
    <property type="component" value="Unassembled WGS sequence"/>
</dbReference>
<dbReference type="InterPro" id="IPR025518">
    <property type="entry name" value="DUF4406"/>
</dbReference>
<sequence>MKRIYISGPMTGLPGLNYGAFHLTAHQLRALGYEVVNPAEKQSESEDLSWEEYLREDLQQMLTCDTIALLPGWQASKGAHLELHVAHRVGMQIVDVEQLHRQEIAQEVDHAQT</sequence>
<organism evidence="1 2">
    <name type="scientific">Vreelandella subterranea</name>
    <dbReference type="NCBI Taxonomy" id="416874"/>
    <lineage>
        <taxon>Bacteria</taxon>
        <taxon>Pseudomonadati</taxon>
        <taxon>Pseudomonadota</taxon>
        <taxon>Gammaproteobacteria</taxon>
        <taxon>Oceanospirillales</taxon>
        <taxon>Halomonadaceae</taxon>
        <taxon>Vreelandella</taxon>
    </lineage>
</organism>
<dbReference type="EMBL" id="FOGS01000007">
    <property type="protein sequence ID" value="SES11695.1"/>
    <property type="molecule type" value="Genomic_DNA"/>
</dbReference>
<keyword evidence="2" id="KW-1185">Reference proteome</keyword>
<dbReference type="AlphaFoldDB" id="A0A1H9UQD1"/>
<dbReference type="Gene3D" id="3.40.50.450">
    <property type="match status" value="1"/>
</dbReference>
<dbReference type="RefSeq" id="WP_092828081.1">
    <property type="nucleotide sequence ID" value="NZ_FOGS01000007.1"/>
</dbReference>
<evidence type="ECO:0000313" key="2">
    <source>
        <dbReference type="Proteomes" id="UP000198505"/>
    </source>
</evidence>
<evidence type="ECO:0000313" key="1">
    <source>
        <dbReference type="EMBL" id="SES11695.1"/>
    </source>
</evidence>
<protein>
    <recommendedName>
        <fullName evidence="3">Nucleoside 2-deoxyribosyltransferase</fullName>
    </recommendedName>
</protein>
<dbReference type="STRING" id="416874.SAMN04487958_107157"/>
<gene>
    <name evidence="1" type="ORF">SAMN04487958_107157</name>
</gene>
<dbReference type="SUPFAM" id="SSF52309">
    <property type="entry name" value="N-(deoxy)ribosyltransferase-like"/>
    <property type="match status" value="1"/>
</dbReference>
<name>A0A1H9UQD1_9GAMM</name>